<feature type="transmembrane region" description="Helical" evidence="1">
    <location>
        <begin position="52"/>
        <end position="75"/>
    </location>
</feature>
<keyword evidence="1" id="KW-0812">Transmembrane</keyword>
<sequence>MKKIFRYELKRLIFNKIFFVLLMITMLYSYQILRKDIIVGIAFTAPFSSWSYGMYLAKVLPLLLITLIFFISFLYSKEEKQVKQLIFATPIDPLKYGFTRCLAIIVGYMLISIFVIGISFLFYVLIFRFYTFIDFIVPSLITLIPALLLVLGIGLVIASIHPNLLYVLIIFILLIGFLPLPTFVDLYGTQTFNTYPLTLPVGTDGEPPFILPKLFILGKAFFLVIGISMISFGIKRYADYEGKI</sequence>
<evidence type="ECO:0000313" key="3">
    <source>
        <dbReference type="Proteomes" id="UP000198828"/>
    </source>
</evidence>
<gene>
    <name evidence="2" type="ORF">SAMN05660923_02395</name>
</gene>
<keyword evidence="1" id="KW-0472">Membrane</keyword>
<dbReference type="RefSeq" id="WP_093753994.1">
    <property type="nucleotide sequence ID" value="NZ_BSYN01000006.1"/>
</dbReference>
<dbReference type="EMBL" id="FNNG01000011">
    <property type="protein sequence ID" value="SDX48215.1"/>
    <property type="molecule type" value="Genomic_DNA"/>
</dbReference>
<accession>A0A1H3C2C7</accession>
<feature type="transmembrane region" description="Helical" evidence="1">
    <location>
        <begin position="12"/>
        <end position="32"/>
    </location>
</feature>
<feature type="transmembrane region" description="Helical" evidence="1">
    <location>
        <begin position="214"/>
        <end position="234"/>
    </location>
</feature>
<dbReference type="OrthoDB" id="1708260at2"/>
<feature type="transmembrane region" description="Helical" evidence="1">
    <location>
        <begin position="164"/>
        <end position="184"/>
    </location>
</feature>
<keyword evidence="1" id="KW-1133">Transmembrane helix</keyword>
<evidence type="ECO:0008006" key="4">
    <source>
        <dbReference type="Google" id="ProtNLM"/>
    </source>
</evidence>
<evidence type="ECO:0000256" key="1">
    <source>
        <dbReference type="SAM" id="Phobius"/>
    </source>
</evidence>
<proteinExistence type="predicted"/>
<keyword evidence="3" id="KW-1185">Reference proteome</keyword>
<reference evidence="2 3" key="1">
    <citation type="submission" date="2016-10" db="EMBL/GenBank/DDBJ databases">
        <authorList>
            <person name="de Groot N.N."/>
        </authorList>
    </citation>
    <scope>NUCLEOTIDE SEQUENCE [LARGE SCALE GENOMIC DNA]</scope>
    <source>
        <strain evidence="2 3">DSM 23310</strain>
    </source>
</reference>
<dbReference type="Proteomes" id="UP000198828">
    <property type="component" value="Unassembled WGS sequence"/>
</dbReference>
<name>A0A1H3C2C7_9FIRM</name>
<evidence type="ECO:0000313" key="2">
    <source>
        <dbReference type="EMBL" id="SDX48215.1"/>
    </source>
</evidence>
<organism evidence="2 3">
    <name type="scientific">Tepidimicrobium xylanilyticum</name>
    <dbReference type="NCBI Taxonomy" id="1123352"/>
    <lineage>
        <taxon>Bacteria</taxon>
        <taxon>Bacillati</taxon>
        <taxon>Bacillota</taxon>
        <taxon>Tissierellia</taxon>
        <taxon>Tissierellales</taxon>
        <taxon>Tepidimicrobiaceae</taxon>
        <taxon>Tepidimicrobium</taxon>
    </lineage>
</organism>
<feature type="transmembrane region" description="Helical" evidence="1">
    <location>
        <begin position="101"/>
        <end position="126"/>
    </location>
</feature>
<feature type="transmembrane region" description="Helical" evidence="1">
    <location>
        <begin position="132"/>
        <end position="157"/>
    </location>
</feature>
<dbReference type="AlphaFoldDB" id="A0A1H3C2C7"/>
<protein>
    <recommendedName>
        <fullName evidence="4">ABC-2 type transport system permease protein</fullName>
    </recommendedName>
</protein>